<evidence type="ECO:0000256" key="1">
    <source>
        <dbReference type="SAM" id="Phobius"/>
    </source>
</evidence>
<evidence type="ECO:0000313" key="3">
    <source>
        <dbReference type="Proteomes" id="UP000299102"/>
    </source>
</evidence>
<keyword evidence="1" id="KW-0812">Transmembrane</keyword>
<reference evidence="2 3" key="1">
    <citation type="journal article" date="2019" name="Commun. Biol.">
        <title>The bagworm genome reveals a unique fibroin gene that provides high tensile strength.</title>
        <authorList>
            <person name="Kono N."/>
            <person name="Nakamura H."/>
            <person name="Ohtoshi R."/>
            <person name="Tomita M."/>
            <person name="Numata K."/>
            <person name="Arakawa K."/>
        </authorList>
    </citation>
    <scope>NUCLEOTIDE SEQUENCE [LARGE SCALE GENOMIC DNA]</scope>
</reference>
<keyword evidence="3" id="KW-1185">Reference proteome</keyword>
<protein>
    <submittedName>
        <fullName evidence="2">Uncharacterized protein</fullName>
    </submittedName>
</protein>
<proteinExistence type="predicted"/>
<gene>
    <name evidence="2" type="ORF">EVAR_2410_1</name>
</gene>
<keyword evidence="1" id="KW-1133">Transmembrane helix</keyword>
<dbReference type="Proteomes" id="UP000299102">
    <property type="component" value="Unassembled WGS sequence"/>
</dbReference>
<evidence type="ECO:0000313" key="2">
    <source>
        <dbReference type="EMBL" id="GBP03657.1"/>
    </source>
</evidence>
<keyword evidence="1" id="KW-0472">Membrane</keyword>
<comment type="caution">
    <text evidence="2">The sequence shown here is derived from an EMBL/GenBank/DDBJ whole genome shotgun (WGS) entry which is preliminary data.</text>
</comment>
<organism evidence="2 3">
    <name type="scientific">Eumeta variegata</name>
    <name type="common">Bagworm moth</name>
    <name type="synonym">Eumeta japonica</name>
    <dbReference type="NCBI Taxonomy" id="151549"/>
    <lineage>
        <taxon>Eukaryota</taxon>
        <taxon>Metazoa</taxon>
        <taxon>Ecdysozoa</taxon>
        <taxon>Arthropoda</taxon>
        <taxon>Hexapoda</taxon>
        <taxon>Insecta</taxon>
        <taxon>Pterygota</taxon>
        <taxon>Neoptera</taxon>
        <taxon>Endopterygota</taxon>
        <taxon>Lepidoptera</taxon>
        <taxon>Glossata</taxon>
        <taxon>Ditrysia</taxon>
        <taxon>Tineoidea</taxon>
        <taxon>Psychidae</taxon>
        <taxon>Oiketicinae</taxon>
        <taxon>Eumeta</taxon>
    </lineage>
</organism>
<dbReference type="EMBL" id="BGZK01000011">
    <property type="protein sequence ID" value="GBP03657.1"/>
    <property type="molecule type" value="Genomic_DNA"/>
</dbReference>
<name>A0A4C1SQR2_EUMVA</name>
<feature type="transmembrane region" description="Helical" evidence="1">
    <location>
        <begin position="12"/>
        <end position="29"/>
    </location>
</feature>
<accession>A0A4C1SQR2</accession>
<sequence length="92" mass="10374">MLRELDKRRPQFSVYGMFALHAALPAAGARRGLQLRRGSAASTLAPGPFRCHRFDDKGRQQPLIRIDVNEDAVVLISSYQKDYLSVRTVTNM</sequence>
<dbReference type="AlphaFoldDB" id="A0A4C1SQR2"/>